<evidence type="ECO:0000256" key="8">
    <source>
        <dbReference type="ARBA" id="ARBA00023055"/>
    </source>
</evidence>
<accession>A0A6B2L269</accession>
<dbReference type="GO" id="GO:0061709">
    <property type="term" value="P:reticulophagy"/>
    <property type="evidence" value="ECO:0007669"/>
    <property type="project" value="TreeGrafter"/>
</dbReference>
<feature type="transmembrane region" description="Helical" evidence="10">
    <location>
        <begin position="123"/>
        <end position="142"/>
    </location>
</feature>
<evidence type="ECO:0000256" key="5">
    <source>
        <dbReference type="ARBA" id="ARBA00022692"/>
    </source>
</evidence>
<dbReference type="InterPro" id="IPR007241">
    <property type="entry name" value="Autophagy-rel_prot_9"/>
</dbReference>
<proteinExistence type="inferred from homology"/>
<comment type="function">
    <text evidence="10">Phospholipid scramblase involved in autophagy. Cycles between the preautophagosomal structure/phagophore assembly site (PAS) and the cytoplasmic vesicle pool and supplies membrane for the growing autophagosome. Lipid scramblase activity plays a key role in preautophagosomal structure/phagophore assembly by distributing the phospholipids that arrive through ATG2 from the cytoplasmic to the luminal leaflet of the bilayer, thereby driving autophagosomal membrane expansion.</text>
</comment>
<dbReference type="GO" id="GO:0000422">
    <property type="term" value="P:autophagy of mitochondrion"/>
    <property type="evidence" value="ECO:0007669"/>
    <property type="project" value="TreeGrafter"/>
</dbReference>
<dbReference type="GO" id="GO:0034045">
    <property type="term" value="C:phagophore assembly site membrane"/>
    <property type="evidence" value="ECO:0007669"/>
    <property type="project" value="UniProtKB-SubCell"/>
</dbReference>
<dbReference type="GO" id="GO:0006869">
    <property type="term" value="P:lipid transport"/>
    <property type="evidence" value="ECO:0007669"/>
    <property type="project" value="UniProtKB-KW"/>
</dbReference>
<dbReference type="AlphaFoldDB" id="A0A6B2L269"/>
<name>A0A6B2L269_9EUKA</name>
<dbReference type="GO" id="GO:0034727">
    <property type="term" value="P:piecemeal microautophagy of the nucleus"/>
    <property type="evidence" value="ECO:0007669"/>
    <property type="project" value="TreeGrafter"/>
</dbReference>
<dbReference type="PANTHER" id="PTHR13038">
    <property type="entry name" value="APG9 AUTOPHAGY 9"/>
    <property type="match status" value="1"/>
</dbReference>
<keyword evidence="7 10" id="KW-0072">Autophagy</keyword>
<evidence type="ECO:0000256" key="4">
    <source>
        <dbReference type="ARBA" id="ARBA00022448"/>
    </source>
</evidence>
<sequence length="485" mass="55431">MRWRLRLFGVLGLLISPFVLVALLMYFFFKYGEQVKNSPGKVFGVREWSPLARWKFRDFNELPHLFEMRLKKSYDPANTYVDYFESYPLILLARFLSFILGSFVAVLLLGAVYDEQFLFLTHIGSRSALVVLGLLGTILAALREFIPPEHKVIEPNKIMLDIATHTHYLPNHWVDSAHTTNIQGEFFTLYPYRAVLWLTELAGIVVSPIIMIISLPSNAEQIVEFFREYTEEETENVPMCKFGSFDVKQLANIDYVPPTQKNVSSVYKAKPGKQEVEAAPEIVVAKDDMNQKIPAVTVLEGPAVGNLRKRREDSLSFIQEEDSEEEDKEKGKEKGMILNGTQSIKELFNRDKKSKKDTDSLSVRLDPPLRPSGSKQYTSFNLFSSEPSKYGKMEMSLLNFKSSYPKWNPEKNETQKFIDDSYSQINAPGAFNKDPSGSQIFNGDYSTMALMRDVAIEMEETQKENLQRSLLLVSSSRIMSKQSSY</sequence>
<evidence type="ECO:0000256" key="6">
    <source>
        <dbReference type="ARBA" id="ARBA00022989"/>
    </source>
</evidence>
<protein>
    <recommendedName>
        <fullName evidence="3 10">Autophagy-related protein 9</fullName>
    </recommendedName>
</protein>
<evidence type="ECO:0000313" key="12">
    <source>
        <dbReference type="EMBL" id="NDV31104.1"/>
    </source>
</evidence>
<evidence type="ECO:0000256" key="1">
    <source>
        <dbReference type="ARBA" id="ARBA00004511"/>
    </source>
</evidence>
<evidence type="ECO:0000256" key="2">
    <source>
        <dbReference type="ARBA" id="ARBA00006185"/>
    </source>
</evidence>
<dbReference type="EMBL" id="GIBP01002135">
    <property type="protein sequence ID" value="NDV31104.1"/>
    <property type="molecule type" value="Transcribed_RNA"/>
</dbReference>
<feature type="compositionally biased region" description="Basic and acidic residues" evidence="11">
    <location>
        <begin position="348"/>
        <end position="359"/>
    </location>
</feature>
<keyword evidence="8 10" id="KW-0445">Lipid transport</keyword>
<keyword evidence="4 10" id="KW-0813">Transport</keyword>
<dbReference type="Pfam" id="PF04109">
    <property type="entry name" value="ATG9"/>
    <property type="match status" value="1"/>
</dbReference>
<feature type="region of interest" description="Disordered" evidence="11">
    <location>
        <begin position="315"/>
        <end position="334"/>
    </location>
</feature>
<dbReference type="GO" id="GO:0005776">
    <property type="term" value="C:autophagosome"/>
    <property type="evidence" value="ECO:0007669"/>
    <property type="project" value="TreeGrafter"/>
</dbReference>
<feature type="transmembrane region" description="Helical" evidence="10">
    <location>
        <begin position="7"/>
        <end position="29"/>
    </location>
</feature>
<evidence type="ECO:0000256" key="9">
    <source>
        <dbReference type="ARBA" id="ARBA00023136"/>
    </source>
</evidence>
<evidence type="ECO:0000256" key="7">
    <source>
        <dbReference type="ARBA" id="ARBA00023006"/>
    </source>
</evidence>
<comment type="similarity">
    <text evidence="2 10">Belongs to the ATG9 family.</text>
</comment>
<keyword evidence="5 10" id="KW-0812">Transmembrane</keyword>
<feature type="region of interest" description="Disordered" evidence="11">
    <location>
        <begin position="348"/>
        <end position="372"/>
    </location>
</feature>
<dbReference type="PANTHER" id="PTHR13038:SF10">
    <property type="entry name" value="AUTOPHAGY-RELATED PROTEIN 9"/>
    <property type="match status" value="1"/>
</dbReference>
<feature type="transmembrane region" description="Helical" evidence="10">
    <location>
        <begin position="89"/>
        <end position="111"/>
    </location>
</feature>
<evidence type="ECO:0000256" key="3">
    <source>
        <dbReference type="ARBA" id="ARBA00018074"/>
    </source>
</evidence>
<comment type="subcellular location">
    <subcellularLocation>
        <location evidence="1 10">Preautophagosomal structure membrane</location>
        <topology evidence="1 10">Multi-pass membrane protein</topology>
    </subcellularLocation>
</comment>
<comment type="caution">
    <text evidence="10">Lacks conserved residue(s) required for the propagation of feature annotation.</text>
</comment>
<dbReference type="GO" id="GO:0034497">
    <property type="term" value="P:protein localization to phagophore assembly site"/>
    <property type="evidence" value="ECO:0007669"/>
    <property type="project" value="TreeGrafter"/>
</dbReference>
<reference evidence="12" key="1">
    <citation type="journal article" date="2020" name="J. Eukaryot. Microbiol.">
        <title>De novo Sequencing, Assembly and Annotation of the Transcriptome for the Free-Living Testate Amoeba Arcella intermedia.</title>
        <authorList>
            <person name="Ribeiro G.M."/>
            <person name="Porfirio-Sousa A.L."/>
            <person name="Maurer-Alcala X.X."/>
            <person name="Katz L.A."/>
            <person name="Lahr D.J.G."/>
        </authorList>
    </citation>
    <scope>NUCLEOTIDE SEQUENCE</scope>
</reference>
<evidence type="ECO:0000256" key="11">
    <source>
        <dbReference type="SAM" id="MobiDB-lite"/>
    </source>
</evidence>
<evidence type="ECO:0000256" key="10">
    <source>
        <dbReference type="RuleBase" id="RU364027"/>
    </source>
</evidence>
<organism evidence="12">
    <name type="scientific">Arcella intermedia</name>
    <dbReference type="NCBI Taxonomy" id="1963864"/>
    <lineage>
        <taxon>Eukaryota</taxon>
        <taxon>Amoebozoa</taxon>
        <taxon>Tubulinea</taxon>
        <taxon>Elardia</taxon>
        <taxon>Arcellinida</taxon>
        <taxon>Sphaerothecina</taxon>
        <taxon>Arcellidae</taxon>
        <taxon>Arcella</taxon>
    </lineage>
</organism>
<keyword evidence="6 10" id="KW-1133">Transmembrane helix</keyword>
<keyword evidence="9 10" id="KW-0472">Membrane</keyword>